<protein>
    <recommendedName>
        <fullName evidence="3">Carboxylic ester hydrolase</fullName>
        <ecNumber evidence="3">3.1.1.-</ecNumber>
    </recommendedName>
</protein>
<dbReference type="Pfam" id="PF00135">
    <property type="entry name" value="COesterase"/>
    <property type="match status" value="1"/>
</dbReference>
<reference evidence="6" key="1">
    <citation type="journal article" date="2020" name="Stud. Mycol.">
        <title>101 Dothideomycetes genomes: A test case for predicting lifestyles and emergence of pathogens.</title>
        <authorList>
            <person name="Haridas S."/>
            <person name="Albert R."/>
            <person name="Binder M."/>
            <person name="Bloem J."/>
            <person name="LaButti K."/>
            <person name="Salamov A."/>
            <person name="Andreopoulos B."/>
            <person name="Baker S."/>
            <person name="Barry K."/>
            <person name="Bills G."/>
            <person name="Bluhm B."/>
            <person name="Cannon C."/>
            <person name="Castanera R."/>
            <person name="Culley D."/>
            <person name="Daum C."/>
            <person name="Ezra D."/>
            <person name="Gonzalez J."/>
            <person name="Henrissat B."/>
            <person name="Kuo A."/>
            <person name="Liang C."/>
            <person name="Lipzen A."/>
            <person name="Lutzoni F."/>
            <person name="Magnuson J."/>
            <person name="Mondo S."/>
            <person name="Nolan M."/>
            <person name="Ohm R."/>
            <person name="Pangilinan J."/>
            <person name="Park H.-J."/>
            <person name="Ramirez L."/>
            <person name="Alfaro M."/>
            <person name="Sun H."/>
            <person name="Tritt A."/>
            <person name="Yoshinaga Y."/>
            <person name="Zwiers L.-H."/>
            <person name="Turgeon B."/>
            <person name="Goodwin S."/>
            <person name="Spatafora J."/>
            <person name="Crous P."/>
            <person name="Grigoriev I."/>
        </authorList>
    </citation>
    <scope>NUCLEOTIDE SEQUENCE [LARGE SCALE GENOMIC DNA]</scope>
    <source>
        <strain evidence="6">CECT 20119</strain>
    </source>
</reference>
<feature type="domain" description="Carboxylesterase type B" evidence="4">
    <location>
        <begin position="17"/>
        <end position="370"/>
    </location>
</feature>
<keyword evidence="2 3" id="KW-0378">Hydrolase</keyword>
<evidence type="ECO:0000259" key="4">
    <source>
        <dbReference type="Pfam" id="PF00135"/>
    </source>
</evidence>
<evidence type="ECO:0000256" key="3">
    <source>
        <dbReference type="RuleBase" id="RU361235"/>
    </source>
</evidence>
<dbReference type="EMBL" id="ML992503">
    <property type="protein sequence ID" value="KAF2226115.1"/>
    <property type="molecule type" value="Genomic_DNA"/>
</dbReference>
<evidence type="ECO:0000313" key="5">
    <source>
        <dbReference type="EMBL" id="KAF2226115.1"/>
    </source>
</evidence>
<accession>A0A6A6GK37</accession>
<sequence length="518" mass="56988">MWRIFLLATTAAAIQLKIKTRTGTFVGGIDEQYADVRTFKWIPYAKPPIGDKRWTPPERLPKSSAVYDSTAYGPSCSQYVSRVPSVWALNITGNLIVNYGQGLLSGQVAQNSAEDCLSLAIWTPAEAAADSKLPVMIFTTGGGDVTGGINIPTQIPSNWVHRSQKHIVVTLNYRVNIFSYPNARGLNNTNFSIQDQRAAVEWVSENIRAFGGDPKRMTLWGQSAGAGLTDQYLFAWPRNPIVRASVSSSGVAIGRNQNADFSGSNFTFVAKAMGCDFEDAQLEVQCMRRVPVARLENFIGQYQDNSTLVNASQPAIAFTRRPDNKFIFNTTQYIEKTRSGNIAKIPKMIGTTAREASALVPFPINNYTAGPSEQRIYTQTLGTVCNAYNTSFYREQAGLTTYRYEWAGNFSNVNGGVPWLGAYHYSDLYFFFGTYGIAPGEVPDFERATSERMQDLLYDFVLNPGSLPGSGWPAYNASTPDDSQIARFGTAGQTFQLVDGVDIDGACYDPSITYDTTP</sequence>
<proteinExistence type="inferred from homology"/>
<dbReference type="GO" id="GO:0016787">
    <property type="term" value="F:hydrolase activity"/>
    <property type="evidence" value="ECO:0007669"/>
    <property type="project" value="UniProtKB-KW"/>
</dbReference>
<dbReference type="InterPro" id="IPR019826">
    <property type="entry name" value="Carboxylesterase_B_AS"/>
</dbReference>
<dbReference type="Proteomes" id="UP000799538">
    <property type="component" value="Unassembled WGS sequence"/>
</dbReference>
<dbReference type="InterPro" id="IPR029058">
    <property type="entry name" value="AB_hydrolase_fold"/>
</dbReference>
<dbReference type="PANTHER" id="PTHR11559">
    <property type="entry name" value="CARBOXYLESTERASE"/>
    <property type="match status" value="1"/>
</dbReference>
<organism evidence="5 6">
    <name type="scientific">Elsinoe ampelina</name>
    <dbReference type="NCBI Taxonomy" id="302913"/>
    <lineage>
        <taxon>Eukaryota</taxon>
        <taxon>Fungi</taxon>
        <taxon>Dikarya</taxon>
        <taxon>Ascomycota</taxon>
        <taxon>Pezizomycotina</taxon>
        <taxon>Dothideomycetes</taxon>
        <taxon>Dothideomycetidae</taxon>
        <taxon>Myriangiales</taxon>
        <taxon>Elsinoaceae</taxon>
        <taxon>Elsinoe</taxon>
    </lineage>
</organism>
<dbReference type="AlphaFoldDB" id="A0A6A6GK37"/>
<dbReference type="SUPFAM" id="SSF53474">
    <property type="entry name" value="alpha/beta-Hydrolases"/>
    <property type="match status" value="1"/>
</dbReference>
<evidence type="ECO:0000313" key="6">
    <source>
        <dbReference type="Proteomes" id="UP000799538"/>
    </source>
</evidence>
<dbReference type="InterPro" id="IPR050309">
    <property type="entry name" value="Type-B_Carboxylest/Lipase"/>
</dbReference>
<evidence type="ECO:0000256" key="1">
    <source>
        <dbReference type="ARBA" id="ARBA00005964"/>
    </source>
</evidence>
<evidence type="ECO:0000256" key="2">
    <source>
        <dbReference type="ARBA" id="ARBA00022801"/>
    </source>
</evidence>
<comment type="similarity">
    <text evidence="1 3">Belongs to the type-B carboxylesterase/lipase family.</text>
</comment>
<dbReference type="EC" id="3.1.1.-" evidence="3"/>
<dbReference type="PROSITE" id="PS00122">
    <property type="entry name" value="CARBOXYLESTERASE_B_1"/>
    <property type="match status" value="1"/>
</dbReference>
<dbReference type="OrthoDB" id="408631at2759"/>
<dbReference type="InterPro" id="IPR002018">
    <property type="entry name" value="CarbesteraseB"/>
</dbReference>
<keyword evidence="6" id="KW-1185">Reference proteome</keyword>
<gene>
    <name evidence="5" type="ORF">BDZ85DRAFT_308253</name>
</gene>
<dbReference type="Gene3D" id="3.40.50.1820">
    <property type="entry name" value="alpha/beta hydrolase"/>
    <property type="match status" value="2"/>
</dbReference>
<name>A0A6A6GK37_9PEZI</name>